<accession>A0A813JFA2</accession>
<dbReference type="Proteomes" id="UP000626109">
    <property type="component" value="Unassembled WGS sequence"/>
</dbReference>
<reference evidence="2" key="1">
    <citation type="submission" date="2021-02" db="EMBL/GenBank/DDBJ databases">
        <authorList>
            <person name="Dougan E. K."/>
            <person name="Rhodes N."/>
            <person name="Thang M."/>
            <person name="Chan C."/>
        </authorList>
    </citation>
    <scope>NUCLEOTIDE SEQUENCE</scope>
</reference>
<evidence type="ECO:0000313" key="2">
    <source>
        <dbReference type="EMBL" id="CAE8675210.1"/>
    </source>
</evidence>
<feature type="compositionally biased region" description="Gly residues" evidence="1">
    <location>
        <begin position="45"/>
        <end position="54"/>
    </location>
</feature>
<feature type="compositionally biased region" description="Polar residues" evidence="1">
    <location>
        <begin position="1"/>
        <end position="12"/>
    </location>
</feature>
<feature type="region of interest" description="Disordered" evidence="1">
    <location>
        <begin position="1"/>
        <end position="90"/>
    </location>
</feature>
<protein>
    <submittedName>
        <fullName evidence="2">Uncharacterized protein</fullName>
    </submittedName>
</protein>
<sequence>VNSRPQLTQQCGSRVAPMGRAGTATSEPHAVSGGRTGASRRGRRGSGSGGGVGTGEPRVKTGNQGMFEGQLPPGQITPQTKQEPPAKSETKLAKQMLHAMQMRRVELVQDQKWPDNSSIICSGDNADNISLGNLGDLGASTESSLPECQSFRRGVTEPLPGVNEAGLPRSGMWSRQEAQVVMQQQIDMFGEAEPRDMYSTLQVMPLIDLLGSGYITVKNTFLDFEPREKQGLRMVASDGGLQDMI</sequence>
<evidence type="ECO:0000313" key="3">
    <source>
        <dbReference type="Proteomes" id="UP000626109"/>
    </source>
</evidence>
<evidence type="ECO:0000256" key="1">
    <source>
        <dbReference type="SAM" id="MobiDB-lite"/>
    </source>
</evidence>
<dbReference type="AlphaFoldDB" id="A0A813JFA2"/>
<dbReference type="EMBL" id="CAJNNW010025006">
    <property type="protein sequence ID" value="CAE8675210.1"/>
    <property type="molecule type" value="Genomic_DNA"/>
</dbReference>
<comment type="caution">
    <text evidence="2">The sequence shown here is derived from an EMBL/GenBank/DDBJ whole genome shotgun (WGS) entry which is preliminary data.</text>
</comment>
<gene>
    <name evidence="2" type="ORF">PGLA2088_LOCUS19288</name>
</gene>
<proteinExistence type="predicted"/>
<feature type="non-terminal residue" evidence="2">
    <location>
        <position position="245"/>
    </location>
</feature>
<name>A0A813JFA2_POLGL</name>
<organism evidence="2 3">
    <name type="scientific">Polarella glacialis</name>
    <name type="common">Dinoflagellate</name>
    <dbReference type="NCBI Taxonomy" id="89957"/>
    <lineage>
        <taxon>Eukaryota</taxon>
        <taxon>Sar</taxon>
        <taxon>Alveolata</taxon>
        <taxon>Dinophyceae</taxon>
        <taxon>Suessiales</taxon>
        <taxon>Suessiaceae</taxon>
        <taxon>Polarella</taxon>
    </lineage>
</organism>